<proteinExistence type="predicted"/>
<gene>
    <name evidence="2" type="ORF">H8L32_18895</name>
</gene>
<reference evidence="2 3" key="1">
    <citation type="submission" date="2020-08" db="EMBL/GenBank/DDBJ databases">
        <title>Novel species isolated from subtropical streams in China.</title>
        <authorList>
            <person name="Lu H."/>
        </authorList>
    </citation>
    <scope>NUCLEOTIDE SEQUENCE [LARGE SCALE GENOMIC DNA]</scope>
    <source>
        <strain evidence="2 3">CY18W</strain>
    </source>
</reference>
<comment type="caution">
    <text evidence="2">The sequence shown here is derived from an EMBL/GenBank/DDBJ whole genome shotgun (WGS) entry which is preliminary data.</text>
</comment>
<keyword evidence="3" id="KW-1185">Reference proteome</keyword>
<name>A0ABR6ZUK9_9BURK</name>
<dbReference type="EMBL" id="JACOGF010000010">
    <property type="protein sequence ID" value="MBC3919562.1"/>
    <property type="molecule type" value="Genomic_DNA"/>
</dbReference>
<evidence type="ECO:0000256" key="1">
    <source>
        <dbReference type="SAM" id="MobiDB-lite"/>
    </source>
</evidence>
<sequence length="528" mass="55944">MSTTIAGLNAAATTSSNVSRTQDVSSQAGAVNTATVPAISTAASYQVNLRTSRTESASQTYTQSGAASASATASTAPSQWWENKSDDHFSYLLEQNAIATTTTAGRFNGLASGLIERLQTTGADVKQAYIATSLDAGADSKAVAQAGQVSLNDLRDRPDQSLGLTVKLASGRSVTLSIKSNASGLSVEASSDAELSEADGKALEKLATGLEAAAQSYFTDKKINLDALSGFDTSVVNSLKLNINAGDRQLDFSIDQSHHQLKLTSASGVVDIDVSHDNPGLKGNAAQRNKAIQQFLTQIDSAAKRGNADEGLVSMYKDAFSAMQKINTTDEDSSVGNLVPAKAPSFWDVGASSLLTGLADFDAKIKGVTTSPNPMRLQESDYFNFQTSQKTTQEGHQASGKISQNLESSLSAAFHLELKSGKKPVLDESKNSQNYRYIKVDDHESSKLTIGFEKNQLNSARLEKSHDRNLSISSYELGKLVDTKNSPDKQSTVIDFAVGSGLNNTASEQALQRQRIIAALSGKIFPDS</sequence>
<feature type="region of interest" description="Disordered" evidence="1">
    <location>
        <begin position="11"/>
        <end position="30"/>
    </location>
</feature>
<evidence type="ECO:0000313" key="3">
    <source>
        <dbReference type="Proteomes" id="UP000650424"/>
    </source>
</evidence>
<organism evidence="2 3">
    <name type="scientific">Undibacterium hunanense</name>
    <dbReference type="NCBI Taxonomy" id="2762292"/>
    <lineage>
        <taxon>Bacteria</taxon>
        <taxon>Pseudomonadati</taxon>
        <taxon>Pseudomonadota</taxon>
        <taxon>Betaproteobacteria</taxon>
        <taxon>Burkholderiales</taxon>
        <taxon>Oxalobacteraceae</taxon>
        <taxon>Undibacterium</taxon>
    </lineage>
</organism>
<dbReference type="Proteomes" id="UP000650424">
    <property type="component" value="Unassembled WGS sequence"/>
</dbReference>
<evidence type="ECO:0000313" key="2">
    <source>
        <dbReference type="EMBL" id="MBC3919562.1"/>
    </source>
</evidence>
<dbReference type="RefSeq" id="WP_186948824.1">
    <property type="nucleotide sequence ID" value="NZ_JACOGF010000010.1"/>
</dbReference>
<protein>
    <submittedName>
        <fullName evidence="2">Uncharacterized protein</fullName>
    </submittedName>
</protein>
<accession>A0ABR6ZUK9</accession>